<comment type="caution">
    <text evidence="1">The sequence shown here is derived from an EMBL/GenBank/DDBJ whole genome shotgun (WGS) entry which is preliminary data.</text>
</comment>
<proteinExistence type="predicted"/>
<name>A0A8S2KBI3_9BILA</name>
<dbReference type="Proteomes" id="UP000681967">
    <property type="component" value="Unassembled WGS sequence"/>
</dbReference>
<protein>
    <submittedName>
        <fullName evidence="1">Uncharacterized protein</fullName>
    </submittedName>
</protein>
<accession>A0A8S2KBI3</accession>
<reference evidence="1" key="1">
    <citation type="submission" date="2021-02" db="EMBL/GenBank/DDBJ databases">
        <authorList>
            <person name="Nowell W R."/>
        </authorList>
    </citation>
    <scope>NUCLEOTIDE SEQUENCE</scope>
</reference>
<organism evidence="1 3">
    <name type="scientific">Rotaria magnacalcarata</name>
    <dbReference type="NCBI Taxonomy" id="392030"/>
    <lineage>
        <taxon>Eukaryota</taxon>
        <taxon>Metazoa</taxon>
        <taxon>Spiralia</taxon>
        <taxon>Gnathifera</taxon>
        <taxon>Rotifera</taxon>
        <taxon>Eurotatoria</taxon>
        <taxon>Bdelloidea</taxon>
        <taxon>Philodinida</taxon>
        <taxon>Philodinidae</taxon>
        <taxon>Rotaria</taxon>
    </lineage>
</organism>
<evidence type="ECO:0000313" key="3">
    <source>
        <dbReference type="Proteomes" id="UP000681720"/>
    </source>
</evidence>
<dbReference type="Proteomes" id="UP000681720">
    <property type="component" value="Unassembled WGS sequence"/>
</dbReference>
<sequence length="67" mass="7497">MSQNSSTKLSSDSNILHSLNTDCDSCQINEIDILISYSENDEDFNIHGQIENNIDMNLVAGDHQNIQ</sequence>
<dbReference type="EMBL" id="CAJOBJ010000796">
    <property type="protein sequence ID" value="CAF3844357.1"/>
    <property type="molecule type" value="Genomic_DNA"/>
</dbReference>
<dbReference type="EMBL" id="CAJOBH010002138">
    <property type="protein sequence ID" value="CAF3891880.1"/>
    <property type="molecule type" value="Genomic_DNA"/>
</dbReference>
<feature type="non-terminal residue" evidence="1">
    <location>
        <position position="1"/>
    </location>
</feature>
<dbReference type="AlphaFoldDB" id="A0A8S2KBI3"/>
<evidence type="ECO:0000313" key="2">
    <source>
        <dbReference type="EMBL" id="CAF3891880.1"/>
    </source>
</evidence>
<gene>
    <name evidence="2" type="ORF">BYL167_LOCUS8002</name>
    <name evidence="1" type="ORF">GIL414_LOCUS3582</name>
</gene>
<evidence type="ECO:0000313" key="1">
    <source>
        <dbReference type="EMBL" id="CAF3844357.1"/>
    </source>
</evidence>